<dbReference type="Proteomes" id="UP000499080">
    <property type="component" value="Unassembled WGS sequence"/>
</dbReference>
<keyword evidence="2" id="KW-1185">Reference proteome</keyword>
<gene>
    <name evidence="1" type="ORF">AVEN_129866_1</name>
</gene>
<evidence type="ECO:0000313" key="1">
    <source>
        <dbReference type="EMBL" id="GBO20689.1"/>
    </source>
</evidence>
<reference evidence="1 2" key="1">
    <citation type="journal article" date="2019" name="Sci. Rep.">
        <title>Orb-weaving spider Araneus ventricosus genome elucidates the spidroin gene catalogue.</title>
        <authorList>
            <person name="Kono N."/>
            <person name="Nakamura H."/>
            <person name="Ohtoshi R."/>
            <person name="Moran D.A.P."/>
            <person name="Shinohara A."/>
            <person name="Yoshida Y."/>
            <person name="Fujiwara M."/>
            <person name="Mori M."/>
            <person name="Tomita M."/>
            <person name="Arakawa K."/>
        </authorList>
    </citation>
    <scope>NUCLEOTIDE SEQUENCE [LARGE SCALE GENOMIC DNA]</scope>
</reference>
<sequence>MQTTQPVIPVSRVLTISRESFTPFLPFCDFRFCMRRYLTQDRIKFYGLVRRMEASAPPKHFEHTVSILIEFWHLEQRATNGVERSVREYLA</sequence>
<organism evidence="1 2">
    <name type="scientific">Araneus ventricosus</name>
    <name type="common">Orbweaver spider</name>
    <name type="synonym">Epeira ventricosa</name>
    <dbReference type="NCBI Taxonomy" id="182803"/>
    <lineage>
        <taxon>Eukaryota</taxon>
        <taxon>Metazoa</taxon>
        <taxon>Ecdysozoa</taxon>
        <taxon>Arthropoda</taxon>
        <taxon>Chelicerata</taxon>
        <taxon>Arachnida</taxon>
        <taxon>Araneae</taxon>
        <taxon>Araneomorphae</taxon>
        <taxon>Entelegynae</taxon>
        <taxon>Araneoidea</taxon>
        <taxon>Araneidae</taxon>
        <taxon>Araneus</taxon>
    </lineage>
</organism>
<dbReference type="EMBL" id="BGPR01044023">
    <property type="protein sequence ID" value="GBO20689.1"/>
    <property type="molecule type" value="Genomic_DNA"/>
</dbReference>
<comment type="caution">
    <text evidence="1">The sequence shown here is derived from an EMBL/GenBank/DDBJ whole genome shotgun (WGS) entry which is preliminary data.</text>
</comment>
<dbReference type="AlphaFoldDB" id="A0A4Y2V5X2"/>
<accession>A0A4Y2V5X2</accession>
<proteinExistence type="predicted"/>
<protein>
    <submittedName>
        <fullName evidence="1">Uncharacterized protein</fullName>
    </submittedName>
</protein>
<evidence type="ECO:0000313" key="2">
    <source>
        <dbReference type="Proteomes" id="UP000499080"/>
    </source>
</evidence>
<name>A0A4Y2V5X2_ARAVE</name>